<organism evidence="1 2">
    <name type="scientific">Tanacetum coccineum</name>
    <dbReference type="NCBI Taxonomy" id="301880"/>
    <lineage>
        <taxon>Eukaryota</taxon>
        <taxon>Viridiplantae</taxon>
        <taxon>Streptophyta</taxon>
        <taxon>Embryophyta</taxon>
        <taxon>Tracheophyta</taxon>
        <taxon>Spermatophyta</taxon>
        <taxon>Magnoliopsida</taxon>
        <taxon>eudicotyledons</taxon>
        <taxon>Gunneridae</taxon>
        <taxon>Pentapetalae</taxon>
        <taxon>asterids</taxon>
        <taxon>campanulids</taxon>
        <taxon>Asterales</taxon>
        <taxon>Asteraceae</taxon>
        <taxon>Asteroideae</taxon>
        <taxon>Anthemideae</taxon>
        <taxon>Anthemidinae</taxon>
        <taxon>Tanacetum</taxon>
    </lineage>
</organism>
<proteinExistence type="predicted"/>
<comment type="caution">
    <text evidence="1">The sequence shown here is derived from an EMBL/GenBank/DDBJ whole genome shotgun (WGS) entry which is preliminary data.</text>
</comment>
<reference evidence="1" key="2">
    <citation type="submission" date="2022-01" db="EMBL/GenBank/DDBJ databases">
        <authorList>
            <person name="Yamashiro T."/>
            <person name="Shiraishi A."/>
            <person name="Satake H."/>
            <person name="Nakayama K."/>
        </authorList>
    </citation>
    <scope>NUCLEOTIDE SEQUENCE</scope>
</reference>
<dbReference type="EMBL" id="BQNB010010378">
    <property type="protein sequence ID" value="GJS76469.1"/>
    <property type="molecule type" value="Genomic_DNA"/>
</dbReference>
<dbReference type="Proteomes" id="UP001151760">
    <property type="component" value="Unassembled WGS sequence"/>
</dbReference>
<gene>
    <name evidence="1" type="ORF">Tco_0726350</name>
</gene>
<keyword evidence="2" id="KW-1185">Reference proteome</keyword>
<evidence type="ECO:0000313" key="2">
    <source>
        <dbReference type="Proteomes" id="UP001151760"/>
    </source>
</evidence>
<name>A0ABQ4YFD0_9ASTR</name>
<evidence type="ECO:0000313" key="1">
    <source>
        <dbReference type="EMBL" id="GJS76469.1"/>
    </source>
</evidence>
<accession>A0ABQ4YFD0</accession>
<protein>
    <submittedName>
        <fullName evidence="1">Uncharacterized protein</fullName>
    </submittedName>
</protein>
<reference evidence="1" key="1">
    <citation type="journal article" date="2022" name="Int. J. Mol. Sci.">
        <title>Draft Genome of Tanacetum Coccineum: Genomic Comparison of Closely Related Tanacetum-Family Plants.</title>
        <authorList>
            <person name="Yamashiro T."/>
            <person name="Shiraishi A."/>
            <person name="Nakayama K."/>
            <person name="Satake H."/>
        </authorList>
    </citation>
    <scope>NUCLEOTIDE SEQUENCE</scope>
</reference>
<sequence length="83" mass="9401">MHGLTRRSHVAHPQPTLRSICAPRTSEYTYVLYNEDGNSLLVPSIQTKLLEIHKDGDGDASFQLESDSLPHAYAQTTKTYYKH</sequence>